<comment type="catalytic activity">
    <reaction evidence="11">
        <text>glucuronate acceptor + UDP-alpha-D-glucuronate = acceptor beta-D-glucuronoside + UDP + H(+)</text>
        <dbReference type="Rhea" id="RHEA:21032"/>
        <dbReference type="ChEBI" id="CHEBI:15378"/>
        <dbReference type="ChEBI" id="CHEBI:58052"/>
        <dbReference type="ChEBI" id="CHEBI:58223"/>
        <dbReference type="ChEBI" id="CHEBI:132367"/>
        <dbReference type="ChEBI" id="CHEBI:132368"/>
        <dbReference type="EC" id="2.4.1.17"/>
    </reaction>
</comment>
<evidence type="ECO:0000256" key="1">
    <source>
        <dbReference type="ARBA" id="ARBA00004389"/>
    </source>
</evidence>
<dbReference type="PANTHER" id="PTHR48043:SF161">
    <property type="entry name" value="UDP GLUCURONOSYLTRANSFERASE FAMILY 1 MEMBER A1"/>
    <property type="match status" value="1"/>
</dbReference>
<dbReference type="InterPro" id="IPR050271">
    <property type="entry name" value="UDP-glycosyltransferase"/>
</dbReference>
<feature type="signal peptide" evidence="11">
    <location>
        <begin position="1"/>
        <end position="26"/>
    </location>
</feature>
<organism evidence="12 13">
    <name type="scientific">Perca fluviatilis</name>
    <name type="common">European perch</name>
    <dbReference type="NCBI Taxonomy" id="8168"/>
    <lineage>
        <taxon>Eukaryota</taxon>
        <taxon>Metazoa</taxon>
        <taxon>Chordata</taxon>
        <taxon>Craniata</taxon>
        <taxon>Vertebrata</taxon>
        <taxon>Euteleostomi</taxon>
        <taxon>Actinopterygii</taxon>
        <taxon>Neopterygii</taxon>
        <taxon>Teleostei</taxon>
        <taxon>Neoteleostei</taxon>
        <taxon>Acanthomorphata</taxon>
        <taxon>Eupercaria</taxon>
        <taxon>Perciformes</taxon>
        <taxon>Percoidei</taxon>
        <taxon>Percidae</taxon>
        <taxon>Percinae</taxon>
        <taxon>Perca</taxon>
    </lineage>
</organism>
<dbReference type="PROSITE" id="PS00375">
    <property type="entry name" value="UDPGT"/>
    <property type="match status" value="1"/>
</dbReference>
<proteinExistence type="inferred from homology"/>
<reference evidence="12 13" key="1">
    <citation type="submission" date="2019-06" db="EMBL/GenBank/DDBJ databases">
        <title>A chromosome-scale genome assembly of the European perch, Perca fluviatilis.</title>
        <authorList>
            <person name="Roques C."/>
            <person name="Zahm M."/>
            <person name="Cabau C."/>
            <person name="Klopp C."/>
            <person name="Bouchez O."/>
            <person name="Donnadieu C."/>
            <person name="Kuhl H."/>
            <person name="Gislard M."/>
            <person name="Guendouz S."/>
            <person name="Journot L."/>
            <person name="Haffray P."/>
            <person name="Bestin A."/>
            <person name="Morvezen R."/>
            <person name="Feron R."/>
            <person name="Wen M."/>
            <person name="Jouanno E."/>
            <person name="Herpin A."/>
            <person name="Schartl M."/>
            <person name="Postlethwait J."/>
            <person name="Schaerlinger B."/>
            <person name="Chardard D."/>
            <person name="Lecocq T."/>
            <person name="Poncet C."/>
            <person name="Jaffrelo L."/>
            <person name="Lampietro C."/>
            <person name="Guiguen Y."/>
        </authorList>
    </citation>
    <scope>NUCLEOTIDE SEQUENCE [LARGE SCALE GENOMIC DNA]</scope>
    <source>
        <tissue evidence="12">Blood</tissue>
    </source>
</reference>
<dbReference type="InterPro" id="IPR035595">
    <property type="entry name" value="UDP_glycos_trans_CS"/>
</dbReference>
<dbReference type="PANTHER" id="PTHR48043">
    <property type="entry name" value="EG:EG0003.4 PROTEIN-RELATED"/>
    <property type="match status" value="1"/>
</dbReference>
<evidence type="ECO:0000256" key="9">
    <source>
        <dbReference type="ARBA" id="ARBA00023180"/>
    </source>
</evidence>
<accession>A0A6A5EJ54</accession>
<dbReference type="Gene3D" id="3.40.50.2000">
    <property type="entry name" value="Glycogen Phosphorylase B"/>
    <property type="match status" value="2"/>
</dbReference>
<keyword evidence="7 11" id="KW-1133">Transmembrane helix</keyword>
<keyword evidence="3 10" id="KW-0328">Glycosyltransferase</keyword>
<keyword evidence="6" id="KW-0256">Endoplasmic reticulum</keyword>
<comment type="caution">
    <text evidence="12">The sequence shown here is derived from an EMBL/GenBank/DDBJ whole genome shotgun (WGS) entry which is preliminary data.</text>
</comment>
<dbReference type="Proteomes" id="UP000465112">
    <property type="component" value="Chromosome 12"/>
</dbReference>
<evidence type="ECO:0000256" key="6">
    <source>
        <dbReference type="ARBA" id="ARBA00022824"/>
    </source>
</evidence>
<evidence type="ECO:0000256" key="8">
    <source>
        <dbReference type="ARBA" id="ARBA00023136"/>
    </source>
</evidence>
<feature type="transmembrane region" description="Helical" evidence="11">
    <location>
        <begin position="491"/>
        <end position="514"/>
    </location>
</feature>
<feature type="chain" id="PRO_5025707231" description="UDP-glucuronosyltransferase" evidence="11">
    <location>
        <begin position="27"/>
        <end position="528"/>
    </location>
</feature>
<name>A0A6A5EJ54_PERFL</name>
<dbReference type="AlphaFoldDB" id="A0A6A5EJ54"/>
<keyword evidence="9" id="KW-0325">Glycoprotein</keyword>
<dbReference type="FunFam" id="3.40.50.2000:FF:000176">
    <property type="entry name" value="UDP glucuronosyltransferase 1 family, polypeptide A7"/>
    <property type="match status" value="1"/>
</dbReference>
<evidence type="ECO:0000313" key="13">
    <source>
        <dbReference type="Proteomes" id="UP000465112"/>
    </source>
</evidence>
<evidence type="ECO:0000256" key="4">
    <source>
        <dbReference type="ARBA" id="ARBA00022679"/>
    </source>
</evidence>
<comment type="subcellular location">
    <subcellularLocation>
        <location evidence="1">Endoplasmic reticulum membrane</location>
        <topology evidence="1">Single-pass membrane protein</topology>
    </subcellularLocation>
    <subcellularLocation>
        <location evidence="11">Membrane</location>
        <topology evidence="11">Single-pass membrane protein</topology>
    </subcellularLocation>
</comment>
<evidence type="ECO:0000313" key="12">
    <source>
        <dbReference type="EMBL" id="KAF1382366.1"/>
    </source>
</evidence>
<protein>
    <recommendedName>
        <fullName evidence="11">UDP-glucuronosyltransferase</fullName>
        <ecNumber evidence="11">2.4.1.17</ecNumber>
    </recommendedName>
</protein>
<evidence type="ECO:0000256" key="11">
    <source>
        <dbReference type="RuleBase" id="RU362059"/>
    </source>
</evidence>
<comment type="similarity">
    <text evidence="2 10">Belongs to the UDP-glycosyltransferase family.</text>
</comment>
<evidence type="ECO:0000256" key="2">
    <source>
        <dbReference type="ARBA" id="ARBA00009995"/>
    </source>
</evidence>
<gene>
    <name evidence="12" type="ORF">PFLUV_G00143060</name>
</gene>
<dbReference type="GO" id="GO:0015020">
    <property type="term" value="F:glucuronosyltransferase activity"/>
    <property type="evidence" value="ECO:0007669"/>
    <property type="project" value="UniProtKB-EC"/>
</dbReference>
<keyword evidence="8 11" id="KW-0472">Membrane</keyword>
<dbReference type="EMBL" id="VHII01000012">
    <property type="protein sequence ID" value="KAF1382366.1"/>
    <property type="molecule type" value="Genomic_DNA"/>
</dbReference>
<evidence type="ECO:0000256" key="7">
    <source>
        <dbReference type="ARBA" id="ARBA00022989"/>
    </source>
</evidence>
<keyword evidence="13" id="KW-1185">Reference proteome</keyword>
<dbReference type="EC" id="2.4.1.17" evidence="11"/>
<evidence type="ECO:0000256" key="3">
    <source>
        <dbReference type="ARBA" id="ARBA00022676"/>
    </source>
</evidence>
<dbReference type="OrthoDB" id="5835829at2759"/>
<evidence type="ECO:0000256" key="10">
    <source>
        <dbReference type="RuleBase" id="RU003718"/>
    </source>
</evidence>
<keyword evidence="5 11" id="KW-0812">Transmembrane</keyword>
<dbReference type="CDD" id="cd03784">
    <property type="entry name" value="GT1_Gtf-like"/>
    <property type="match status" value="1"/>
</dbReference>
<dbReference type="FunFam" id="3.40.50.2000:FF:000021">
    <property type="entry name" value="UDP-glucuronosyltransferase"/>
    <property type="match status" value="1"/>
</dbReference>
<dbReference type="SUPFAM" id="SSF53756">
    <property type="entry name" value="UDP-Glycosyltransferase/glycogen phosphorylase"/>
    <property type="match status" value="1"/>
</dbReference>
<keyword evidence="11" id="KW-0732">Signal</keyword>
<evidence type="ECO:0000256" key="5">
    <source>
        <dbReference type="ARBA" id="ARBA00022692"/>
    </source>
</evidence>
<keyword evidence="4 10" id="KW-0808">Transferase</keyword>
<dbReference type="Pfam" id="PF00201">
    <property type="entry name" value="UDPGT"/>
    <property type="match status" value="1"/>
</dbReference>
<dbReference type="GO" id="GO:0005789">
    <property type="term" value="C:endoplasmic reticulum membrane"/>
    <property type="evidence" value="ECO:0007669"/>
    <property type="project" value="UniProtKB-SubCell"/>
</dbReference>
<dbReference type="InterPro" id="IPR002213">
    <property type="entry name" value="UDP_glucos_trans"/>
</dbReference>
<sequence length="528" mass="59611">MSGGVWFPALGLVAWLCCLRLGPVQGEKVLVVPMDGSHWLSMKILVKELSRRGHEVLVLVPEYSLLMNSSDSFKTEFYPVSFTKAELDGKLNELADGVFLKPPEFTDLFINVQRLVSFTSLQVKGCESLLNNQPLMSQLKDEGFDLVLTDPFLPCGSILAHVFSIPVVYFLNGLPCELHAKASQCPSPPSYVPVAYSGNTDIMTFPQRVKNMLMSTMESYLCRIMYVHFDDLVSNYLGDNMSYKDLLSHGAMWLLRYDFAFQRPRPLMPNMVLIGGINCNAKKAPLPADLEEFVDGSGDDGFIVFTLGSMVSSMPEDKAKQFFEAFRQIPQRVLWRYTGAQPKDVPKNVRLLKWLPQNDLLAHPKAKVFMTHGGSHGIYEGICNAVPMLMLPLFGDQADNVHRMVSRGVAEKLGMYDVTTESLLAALNKIIHDKSYKEKMVMLSQIHLDRPVQPLDLAVFWTEFVIRHKGAKHLRVAAHDLNWIQYHSLDVIGFFVVILLTVLWVTLKCCMFCTRKCCRKGTSKKKQQ</sequence>